<evidence type="ECO:0000256" key="1">
    <source>
        <dbReference type="SAM" id="SignalP"/>
    </source>
</evidence>
<organism evidence="2 3">
    <name type="scientific">Roseateles amylovorans</name>
    <dbReference type="NCBI Taxonomy" id="2978473"/>
    <lineage>
        <taxon>Bacteria</taxon>
        <taxon>Pseudomonadati</taxon>
        <taxon>Pseudomonadota</taxon>
        <taxon>Betaproteobacteria</taxon>
        <taxon>Burkholderiales</taxon>
        <taxon>Sphaerotilaceae</taxon>
        <taxon>Roseateles</taxon>
    </lineage>
</organism>
<accession>A0ABY6AYW7</accession>
<keyword evidence="1" id="KW-0732">Signal</keyword>
<sequence>MTFNPLAPAARTASSRLLFTLVLGGSLLSGLTTAALAAPDQASVPTTRASVLMDLKDYQDSGLAALERDDSRSQIGSPQWTAARDRYLMLRMISTQPDSMTGTTRAQVLADLMRYRDSGLAAIERRDGEASHESSEREAALARYEALSGIRAMSGRSLSRAEVLADLHIYQESGLVDLDRADAGPAVETAAYQAALAKYESLRSGSRYQTLLTRFQDASRKPG</sequence>
<keyword evidence="3" id="KW-1185">Reference proteome</keyword>
<name>A0ABY6AYW7_9BURK</name>
<dbReference type="RefSeq" id="WP_261758162.1">
    <property type="nucleotide sequence ID" value="NZ_CP104562.2"/>
</dbReference>
<evidence type="ECO:0000313" key="3">
    <source>
        <dbReference type="Proteomes" id="UP001064933"/>
    </source>
</evidence>
<feature type="chain" id="PRO_5046093712" description="DUF4148 domain-containing protein" evidence="1">
    <location>
        <begin position="38"/>
        <end position="223"/>
    </location>
</feature>
<evidence type="ECO:0000313" key="2">
    <source>
        <dbReference type="EMBL" id="UXH78374.1"/>
    </source>
</evidence>
<dbReference type="Proteomes" id="UP001064933">
    <property type="component" value="Chromosome"/>
</dbReference>
<evidence type="ECO:0008006" key="4">
    <source>
        <dbReference type="Google" id="ProtNLM"/>
    </source>
</evidence>
<gene>
    <name evidence="2" type="ORF">N4261_00045</name>
</gene>
<dbReference type="EMBL" id="CP104562">
    <property type="protein sequence ID" value="UXH78374.1"/>
    <property type="molecule type" value="Genomic_DNA"/>
</dbReference>
<reference evidence="2" key="1">
    <citation type="submission" date="2022-10" db="EMBL/GenBank/DDBJ databases">
        <title>Characterization and whole genome sequencing of a new Roseateles species, isolated from fresh water.</title>
        <authorList>
            <person name="Guliayeva D.Y."/>
            <person name="Akhremchuk A.E."/>
            <person name="Sikolenko M.A."/>
            <person name="Valentovich L.N."/>
            <person name="Sidarenka A.V."/>
        </authorList>
    </citation>
    <scope>NUCLEOTIDE SEQUENCE</scope>
    <source>
        <strain evidence="2">BIM B-1768</strain>
    </source>
</reference>
<protein>
    <recommendedName>
        <fullName evidence="4">DUF4148 domain-containing protein</fullName>
    </recommendedName>
</protein>
<feature type="signal peptide" evidence="1">
    <location>
        <begin position="1"/>
        <end position="37"/>
    </location>
</feature>
<proteinExistence type="predicted"/>